<evidence type="ECO:0000313" key="3">
    <source>
        <dbReference type="EMBL" id="CAB4182822.1"/>
    </source>
</evidence>
<proteinExistence type="predicted"/>
<dbReference type="Pfam" id="PF22479">
    <property type="entry name" value="Pam3_gp18"/>
    <property type="match status" value="1"/>
</dbReference>
<gene>
    <name evidence="3" type="ORF">UFOVP1081_23</name>
    <name evidence="4" type="ORF">UFOVP1433_23</name>
    <name evidence="2" type="ORF">UFOVP553_23</name>
</gene>
<dbReference type="InterPro" id="IPR054252">
    <property type="entry name" value="Pam3_gp18"/>
</dbReference>
<sequence>MQTVQLQPLPSQLVTVTLADQRCTISVRQTAQGLFLSLLVNGAPIITDVVCLNAVAIVRSPYLGFVGDLAFVDTQGSMPPFWTGLGSRWFLGYFAPSELGGVK</sequence>
<organism evidence="2">
    <name type="scientific">uncultured Caudovirales phage</name>
    <dbReference type="NCBI Taxonomy" id="2100421"/>
    <lineage>
        <taxon>Viruses</taxon>
        <taxon>Duplodnaviria</taxon>
        <taxon>Heunggongvirae</taxon>
        <taxon>Uroviricota</taxon>
        <taxon>Caudoviricetes</taxon>
        <taxon>Peduoviridae</taxon>
        <taxon>Maltschvirus</taxon>
        <taxon>Maltschvirus maltsch</taxon>
    </lineage>
</organism>
<protein>
    <recommendedName>
        <fullName evidence="1">Cyanophage baseplate Pam3 plug gp18 domain-containing protein</fullName>
    </recommendedName>
</protein>
<dbReference type="EMBL" id="LR797392">
    <property type="protein sequence ID" value="CAB4212777.1"/>
    <property type="molecule type" value="Genomic_DNA"/>
</dbReference>
<reference evidence="2" key="1">
    <citation type="submission" date="2020-04" db="EMBL/GenBank/DDBJ databases">
        <authorList>
            <person name="Chiriac C."/>
            <person name="Salcher M."/>
            <person name="Ghai R."/>
            <person name="Kavagutti S V."/>
        </authorList>
    </citation>
    <scope>NUCLEOTIDE SEQUENCE</scope>
</reference>
<accession>A0A6J5MTG7</accession>
<evidence type="ECO:0000313" key="2">
    <source>
        <dbReference type="EMBL" id="CAB4149712.1"/>
    </source>
</evidence>
<dbReference type="EMBL" id="LR797038">
    <property type="protein sequence ID" value="CAB4182822.1"/>
    <property type="molecule type" value="Genomic_DNA"/>
</dbReference>
<dbReference type="EMBL" id="LR796529">
    <property type="protein sequence ID" value="CAB4149712.1"/>
    <property type="molecule type" value="Genomic_DNA"/>
</dbReference>
<evidence type="ECO:0000259" key="1">
    <source>
        <dbReference type="Pfam" id="PF22479"/>
    </source>
</evidence>
<feature type="domain" description="Cyanophage baseplate Pam3 plug gp18" evidence="1">
    <location>
        <begin position="1"/>
        <end position="94"/>
    </location>
</feature>
<name>A0A6J5MTG7_9CAUD</name>
<evidence type="ECO:0000313" key="4">
    <source>
        <dbReference type="EMBL" id="CAB4212777.1"/>
    </source>
</evidence>